<name>A0AAD9G8J7_9STRA</name>
<evidence type="ECO:0000256" key="1">
    <source>
        <dbReference type="SAM" id="MobiDB-lite"/>
    </source>
</evidence>
<dbReference type="Proteomes" id="UP001259832">
    <property type="component" value="Unassembled WGS sequence"/>
</dbReference>
<reference evidence="2" key="1">
    <citation type="submission" date="2023-08" db="EMBL/GenBank/DDBJ databases">
        <title>Reference Genome Resource for the Citrus Pathogen Phytophthora citrophthora.</title>
        <authorList>
            <person name="Moller H."/>
            <person name="Coetzee B."/>
            <person name="Rose L.J."/>
            <person name="Van Niekerk J.M."/>
        </authorList>
    </citation>
    <scope>NUCLEOTIDE SEQUENCE</scope>
    <source>
        <strain evidence="2">STE-U-9442</strain>
    </source>
</reference>
<accession>A0AAD9G8J7</accession>
<gene>
    <name evidence="2" type="ORF">P3T76_011553</name>
</gene>
<feature type="region of interest" description="Disordered" evidence="1">
    <location>
        <begin position="1"/>
        <end position="65"/>
    </location>
</feature>
<evidence type="ECO:0000313" key="2">
    <source>
        <dbReference type="EMBL" id="KAK1933793.1"/>
    </source>
</evidence>
<feature type="compositionally biased region" description="Basic residues" evidence="1">
    <location>
        <begin position="43"/>
        <end position="53"/>
    </location>
</feature>
<dbReference type="AlphaFoldDB" id="A0AAD9G8J7"/>
<organism evidence="2 3">
    <name type="scientific">Phytophthora citrophthora</name>
    <dbReference type="NCBI Taxonomy" id="4793"/>
    <lineage>
        <taxon>Eukaryota</taxon>
        <taxon>Sar</taxon>
        <taxon>Stramenopiles</taxon>
        <taxon>Oomycota</taxon>
        <taxon>Peronosporomycetes</taxon>
        <taxon>Peronosporales</taxon>
        <taxon>Peronosporaceae</taxon>
        <taxon>Phytophthora</taxon>
    </lineage>
</organism>
<sequence>MAGKLPQSRKAKRKQQREDKKRQKNKRQRKEVEAPIANGNAKSRSKKPVKTHRPSSSSGNSSGLTNKFHEFLAEAASANGEKCSI</sequence>
<dbReference type="EMBL" id="JASMQC010000027">
    <property type="protein sequence ID" value="KAK1933793.1"/>
    <property type="molecule type" value="Genomic_DNA"/>
</dbReference>
<proteinExistence type="predicted"/>
<keyword evidence="3" id="KW-1185">Reference proteome</keyword>
<comment type="caution">
    <text evidence="2">The sequence shown here is derived from an EMBL/GenBank/DDBJ whole genome shotgun (WGS) entry which is preliminary data.</text>
</comment>
<evidence type="ECO:0000313" key="3">
    <source>
        <dbReference type="Proteomes" id="UP001259832"/>
    </source>
</evidence>
<protein>
    <submittedName>
        <fullName evidence="2">Uncharacterized protein</fullName>
    </submittedName>
</protein>